<dbReference type="Proteomes" id="UP000002287">
    <property type="component" value="Chromosome 2"/>
</dbReference>
<protein>
    <submittedName>
        <fullName evidence="2">Uncharacterized protein</fullName>
    </submittedName>
</protein>
<dbReference type="eggNOG" id="ENOG5031CWE">
    <property type="taxonomic scope" value="Bacteria"/>
</dbReference>
<gene>
    <name evidence="2" type="ordered locus">Bcep1808_5140</name>
</gene>
<dbReference type="EMBL" id="CP000615">
    <property type="protein sequence ID" value="ABO58091.1"/>
    <property type="molecule type" value="Genomic_DNA"/>
</dbReference>
<sequence length="429" mass="46659">MAIDVDALPPRIESYPQPPSLLVWSIIFVACTVGGGTAALLVWPKRFPTATPVFWIAIVIVPLLVAAIVTLVPFLRHAGKVRAITSWNDRRDRYVAGVFDDESRPIAVLGSFCRFPVHDAGSPVSKVASGEIVLVPQQTPDKTATVAARWFAAPEFSIGTEPREYDADRQRVLLLDLLSGILDALEPRIDALPAALPLKVALFIDAPSFDDDIRQHFRSFWNARALRAFTFDAEQSIPGLMSLDRWLDRQADSNPDYAMLLVTIQLHDLVTQSPPPGSGEAAIALLMARHDVGERPRLGASAYLHRPRQGTLASLQQALSLALKWGKAKPADIQHLWHTGFDKVGQQALMAAARTEKVALVESQQVPGEHNVDRIVGDAGIAADWFALACAVEFAQSFGGPQLVARHNEANSIVSVVRPAVPSSLEPSL</sequence>
<accession>A4JP88</accession>
<keyword evidence="1" id="KW-0472">Membrane</keyword>
<name>A4JP88_BURVG</name>
<proteinExistence type="predicted"/>
<dbReference type="KEGG" id="bvi:Bcep1808_5140"/>
<feature type="transmembrane region" description="Helical" evidence="1">
    <location>
        <begin position="21"/>
        <end position="42"/>
    </location>
</feature>
<evidence type="ECO:0000313" key="2">
    <source>
        <dbReference type="EMBL" id="ABO58091.1"/>
    </source>
</evidence>
<keyword evidence="1" id="KW-1133">Transmembrane helix</keyword>
<dbReference type="AlphaFoldDB" id="A4JP88"/>
<reference evidence="3" key="1">
    <citation type="submission" date="2007-03" db="EMBL/GenBank/DDBJ databases">
        <title>Complete sequence of chromosome 2 of Burkholderia vietnamiensis G4.</title>
        <authorList>
            <consortium name="US DOE Joint Genome Institute"/>
            <person name="Copeland A."/>
            <person name="Lucas S."/>
            <person name="Lapidus A."/>
            <person name="Barry K."/>
            <person name="Detter J.C."/>
            <person name="Glavina del Rio T."/>
            <person name="Hammon N."/>
            <person name="Israni S."/>
            <person name="Dalin E."/>
            <person name="Tice H."/>
            <person name="Pitluck S."/>
            <person name="Chain P."/>
            <person name="Malfatti S."/>
            <person name="Shin M."/>
            <person name="Vergez L."/>
            <person name="Schmutz J."/>
            <person name="Larimer F."/>
            <person name="Land M."/>
            <person name="Hauser L."/>
            <person name="Kyrpides N."/>
            <person name="Tiedje J."/>
            <person name="Richardson P."/>
        </authorList>
    </citation>
    <scope>NUCLEOTIDE SEQUENCE [LARGE SCALE GENOMIC DNA]</scope>
    <source>
        <strain evidence="3">G4 / LMG 22486</strain>
    </source>
</reference>
<feature type="transmembrane region" description="Helical" evidence="1">
    <location>
        <begin position="54"/>
        <end position="75"/>
    </location>
</feature>
<evidence type="ECO:0000256" key="1">
    <source>
        <dbReference type="SAM" id="Phobius"/>
    </source>
</evidence>
<evidence type="ECO:0000313" key="3">
    <source>
        <dbReference type="Proteomes" id="UP000002287"/>
    </source>
</evidence>
<organism evidence="2 3">
    <name type="scientific">Burkholderia vietnamiensis (strain G4 / LMG 22486)</name>
    <name type="common">Burkholderia cepacia (strain R1808)</name>
    <dbReference type="NCBI Taxonomy" id="269482"/>
    <lineage>
        <taxon>Bacteria</taxon>
        <taxon>Pseudomonadati</taxon>
        <taxon>Pseudomonadota</taxon>
        <taxon>Betaproteobacteria</taxon>
        <taxon>Burkholderiales</taxon>
        <taxon>Burkholderiaceae</taxon>
        <taxon>Burkholderia</taxon>
        <taxon>Burkholderia cepacia complex</taxon>
    </lineage>
</organism>
<keyword evidence="1" id="KW-0812">Transmembrane</keyword>
<dbReference type="HOGENOM" id="CLU_053135_0_0_4"/>